<keyword evidence="3" id="KW-0808">Transferase</keyword>
<organism evidence="7 8">
    <name type="scientific">Candidatus Gottesmanbacteria bacterium CG11_big_fil_rev_8_21_14_0_20_37_11</name>
    <dbReference type="NCBI Taxonomy" id="1974575"/>
    <lineage>
        <taxon>Bacteria</taxon>
        <taxon>Candidatus Gottesmaniibacteriota</taxon>
    </lineage>
</organism>
<name>A0A2H0NIQ4_9BACT</name>
<dbReference type="GO" id="GO:0008483">
    <property type="term" value="F:transaminase activity"/>
    <property type="evidence" value="ECO:0007669"/>
    <property type="project" value="UniProtKB-KW"/>
</dbReference>
<dbReference type="InterPro" id="IPR015422">
    <property type="entry name" value="PyrdxlP-dep_Trfase_small"/>
</dbReference>
<dbReference type="PANTHER" id="PTHR42885">
    <property type="entry name" value="HISTIDINOL-PHOSPHATE AMINOTRANSFERASE-RELATED"/>
    <property type="match status" value="1"/>
</dbReference>
<comment type="cofactor">
    <cofactor evidence="1 5">
        <name>pyridoxal 5'-phosphate</name>
        <dbReference type="ChEBI" id="CHEBI:597326"/>
    </cofactor>
</comment>
<comment type="similarity">
    <text evidence="5">Belongs to the class-II pyridoxal-phosphate-dependent aminotransferase family.</text>
</comment>
<keyword evidence="2" id="KW-0032">Aminotransferase</keyword>
<evidence type="ECO:0000256" key="2">
    <source>
        <dbReference type="ARBA" id="ARBA00022576"/>
    </source>
</evidence>
<evidence type="ECO:0000256" key="1">
    <source>
        <dbReference type="ARBA" id="ARBA00001933"/>
    </source>
</evidence>
<dbReference type="Pfam" id="PF00155">
    <property type="entry name" value="Aminotran_1_2"/>
    <property type="match status" value="1"/>
</dbReference>
<evidence type="ECO:0000313" key="7">
    <source>
        <dbReference type="EMBL" id="PIR08065.1"/>
    </source>
</evidence>
<protein>
    <recommendedName>
        <fullName evidence="6">Aminotransferase class I/classII large domain-containing protein</fullName>
    </recommendedName>
</protein>
<evidence type="ECO:0000256" key="5">
    <source>
        <dbReference type="RuleBase" id="RU003693"/>
    </source>
</evidence>
<dbReference type="InterPro" id="IPR015421">
    <property type="entry name" value="PyrdxlP-dep_Trfase_major"/>
</dbReference>
<evidence type="ECO:0000256" key="3">
    <source>
        <dbReference type="ARBA" id="ARBA00022679"/>
    </source>
</evidence>
<dbReference type="PANTHER" id="PTHR42885:SF2">
    <property type="entry name" value="HISTIDINOL-PHOSPHATE AMINOTRANSFERASE"/>
    <property type="match status" value="1"/>
</dbReference>
<dbReference type="Proteomes" id="UP000230707">
    <property type="component" value="Unassembled WGS sequence"/>
</dbReference>
<keyword evidence="4 5" id="KW-0663">Pyridoxal phosphate</keyword>
<reference evidence="7 8" key="1">
    <citation type="submission" date="2017-09" db="EMBL/GenBank/DDBJ databases">
        <title>Depth-based differentiation of microbial function through sediment-hosted aquifers and enrichment of novel symbionts in the deep terrestrial subsurface.</title>
        <authorList>
            <person name="Probst A.J."/>
            <person name="Ladd B."/>
            <person name="Jarett J.K."/>
            <person name="Geller-Mcgrath D.E."/>
            <person name="Sieber C.M."/>
            <person name="Emerson J.B."/>
            <person name="Anantharaman K."/>
            <person name="Thomas B.C."/>
            <person name="Malmstrom R."/>
            <person name="Stieglmeier M."/>
            <person name="Klingl A."/>
            <person name="Woyke T."/>
            <person name="Ryan C.M."/>
            <person name="Banfield J.F."/>
        </authorList>
    </citation>
    <scope>NUCLEOTIDE SEQUENCE [LARGE SCALE GENOMIC DNA]</scope>
    <source>
        <strain evidence="7">CG11_big_fil_rev_8_21_14_0_20_37_11</strain>
    </source>
</reference>
<sequence length="350" mass="39314">MVLTNMKILKSYAQNIKRRKIDMTLSENPLGCSPRVIKKLTNIGMKTISNYPDTTDLMNTISREYFIKPQNILLGCGSEQLIKLITQFAIRKNDTCFIQRGSFSLFLKEAKLSGARIKFFNPTQKNDFSQAKIVFICNPNNPTGEIILSTFINGCVDKFNNTIFVIDEANGEFMKESSVKKAVRSNNCFVLRTFSKAYGLAGLRLGFAIGSTGLITKLSCFQQPFPISGVTCLLAKTALKDKLFLMRSISFIRKERECLVLQLNKRGFKTSDSITNNIFVKSPISDKLIDVLEKLGVGVISGKEFPGMGKQGFRITIKDRQTNLLFLNKLDQALACIENKKLLISDNNYD</sequence>
<dbReference type="Gene3D" id="3.90.1150.10">
    <property type="entry name" value="Aspartate Aminotransferase, domain 1"/>
    <property type="match status" value="1"/>
</dbReference>
<proteinExistence type="inferred from homology"/>
<dbReference type="GO" id="GO:0030170">
    <property type="term" value="F:pyridoxal phosphate binding"/>
    <property type="evidence" value="ECO:0007669"/>
    <property type="project" value="InterPro"/>
</dbReference>
<dbReference type="InterPro" id="IPR004839">
    <property type="entry name" value="Aminotransferase_I/II_large"/>
</dbReference>
<dbReference type="EMBL" id="PCWS01000109">
    <property type="protein sequence ID" value="PIR08065.1"/>
    <property type="molecule type" value="Genomic_DNA"/>
</dbReference>
<dbReference type="InterPro" id="IPR015424">
    <property type="entry name" value="PyrdxlP-dep_Trfase"/>
</dbReference>
<dbReference type="Gene3D" id="3.40.640.10">
    <property type="entry name" value="Type I PLP-dependent aspartate aminotransferase-like (Major domain)"/>
    <property type="match status" value="1"/>
</dbReference>
<dbReference type="InterPro" id="IPR001917">
    <property type="entry name" value="Aminotrans_II_pyridoxalP_BS"/>
</dbReference>
<feature type="domain" description="Aminotransferase class I/classII large" evidence="6">
    <location>
        <begin position="20"/>
        <end position="323"/>
    </location>
</feature>
<gene>
    <name evidence="7" type="ORF">COV53_04955</name>
</gene>
<evidence type="ECO:0000259" key="6">
    <source>
        <dbReference type="Pfam" id="PF00155"/>
    </source>
</evidence>
<comment type="caution">
    <text evidence="7">The sequence shown here is derived from an EMBL/GenBank/DDBJ whole genome shotgun (WGS) entry which is preliminary data.</text>
</comment>
<dbReference type="PROSITE" id="PS00599">
    <property type="entry name" value="AA_TRANSFER_CLASS_2"/>
    <property type="match status" value="1"/>
</dbReference>
<dbReference type="AlphaFoldDB" id="A0A2H0NIQ4"/>
<accession>A0A2H0NIQ4</accession>
<evidence type="ECO:0000313" key="8">
    <source>
        <dbReference type="Proteomes" id="UP000230707"/>
    </source>
</evidence>
<evidence type="ECO:0000256" key="4">
    <source>
        <dbReference type="ARBA" id="ARBA00022898"/>
    </source>
</evidence>
<dbReference type="SUPFAM" id="SSF53383">
    <property type="entry name" value="PLP-dependent transferases"/>
    <property type="match status" value="1"/>
</dbReference>
<dbReference type="CDD" id="cd00609">
    <property type="entry name" value="AAT_like"/>
    <property type="match status" value="1"/>
</dbReference>